<organism evidence="1 2">
    <name type="scientific">Brucella grignonensis</name>
    <dbReference type="NCBI Taxonomy" id="94627"/>
    <lineage>
        <taxon>Bacteria</taxon>
        <taxon>Pseudomonadati</taxon>
        <taxon>Pseudomonadota</taxon>
        <taxon>Alphaproteobacteria</taxon>
        <taxon>Hyphomicrobiales</taxon>
        <taxon>Brucellaceae</taxon>
        <taxon>Brucella/Ochrobactrum group</taxon>
        <taxon>Brucella</taxon>
    </lineage>
</organism>
<dbReference type="OrthoDB" id="113462at2"/>
<gene>
    <name evidence="1" type="ORF">CEV33_4617</name>
</gene>
<dbReference type="PANTHER" id="PTHR13696">
    <property type="entry name" value="P-LOOP CONTAINING NUCLEOSIDE TRIPHOSPHATE HYDROLASE"/>
    <property type="match status" value="1"/>
</dbReference>
<evidence type="ECO:0000313" key="2">
    <source>
        <dbReference type="Proteomes" id="UP000216478"/>
    </source>
</evidence>
<sequence>MPVICAANPKGGAGKSTTILSIASTLAQQGGSVVIIDADPNKPITDWRSGESKLPIKVVSDATEANIRDLINTAAAEAQFVFVDLEGTASRLASRAIIRADLTLIPLGGSALDAKQAARAVGLVRESEEDIGRRLNFTLAFNRTSPPPFTRRIEREISDQMRSNDLPVLNTHLYRREAYNAMFMERLSLFELDPQKVNGLDAAVENAIQLTAEILELLRSSSTERAA</sequence>
<dbReference type="InterPro" id="IPR050678">
    <property type="entry name" value="DNA_Partitioning_ATPase"/>
</dbReference>
<protein>
    <submittedName>
        <fullName evidence="1">CobQ/CobB/MinD/ParA nucleotide binding domain protein</fullName>
    </submittedName>
</protein>
<proteinExistence type="predicted"/>
<keyword evidence="2" id="KW-1185">Reference proteome</keyword>
<dbReference type="PANTHER" id="PTHR13696:SF96">
    <property type="entry name" value="COBQ_COBB_MIND_PARA NUCLEOTIDE BINDING DOMAIN-CONTAINING PROTEIN"/>
    <property type="match status" value="1"/>
</dbReference>
<dbReference type="CDD" id="cd02042">
    <property type="entry name" value="ParAB_family"/>
    <property type="match status" value="1"/>
</dbReference>
<dbReference type="InterPro" id="IPR027417">
    <property type="entry name" value="P-loop_NTPase"/>
</dbReference>
<dbReference type="AlphaFoldDB" id="A0A256GCW1"/>
<dbReference type="EMBL" id="NNRL01000036">
    <property type="protein sequence ID" value="OYR24878.1"/>
    <property type="molecule type" value="Genomic_DNA"/>
</dbReference>
<name>A0A256GCW1_9HYPH</name>
<dbReference type="Pfam" id="PF07015">
    <property type="entry name" value="VirC1"/>
    <property type="match status" value="1"/>
</dbReference>
<evidence type="ECO:0000313" key="1">
    <source>
        <dbReference type="EMBL" id="OYR24878.1"/>
    </source>
</evidence>
<dbReference type="Proteomes" id="UP000216478">
    <property type="component" value="Unassembled WGS sequence"/>
</dbReference>
<comment type="caution">
    <text evidence="1">The sequence shown here is derived from an EMBL/GenBank/DDBJ whole genome shotgun (WGS) entry which is preliminary data.</text>
</comment>
<accession>A0A256GCW1</accession>
<dbReference type="Gene3D" id="3.40.50.300">
    <property type="entry name" value="P-loop containing nucleotide triphosphate hydrolases"/>
    <property type="match status" value="1"/>
</dbReference>
<dbReference type="InterPro" id="IPR009744">
    <property type="entry name" value="VirC1"/>
</dbReference>
<dbReference type="PIRSF" id="PIRSF009320">
    <property type="entry name" value="Nuc_binding_HP_1000"/>
    <property type="match status" value="1"/>
</dbReference>
<dbReference type="RefSeq" id="WP_077472809.1">
    <property type="nucleotide sequence ID" value="NZ_JBHEER010000024.1"/>
</dbReference>
<reference evidence="1 2" key="1">
    <citation type="submission" date="2017-07" db="EMBL/GenBank/DDBJ databases">
        <title>Phylogenetic study on the rhizospheric bacterium Ochrobactrum sp. A44.</title>
        <authorList>
            <person name="Krzyzanowska D.M."/>
            <person name="Ossowicki A."/>
            <person name="Rajewska M."/>
            <person name="Maciag T."/>
            <person name="Kaczynski Z."/>
            <person name="Czerwicka M."/>
            <person name="Jafra S."/>
        </authorList>
    </citation>
    <scope>NUCLEOTIDE SEQUENCE [LARGE SCALE GENOMIC DNA]</scope>
    <source>
        <strain evidence="1 2">OgA9a</strain>
    </source>
</reference>
<dbReference type="SUPFAM" id="SSF52540">
    <property type="entry name" value="P-loop containing nucleoside triphosphate hydrolases"/>
    <property type="match status" value="1"/>
</dbReference>